<gene>
    <name evidence="3" type="primary">rad-50</name>
    <name evidence="5 6" type="synonym">LOC105267179</name>
    <name evidence="3" type="ORF">g.92</name>
</gene>
<name>A0A0C9RU43_9HYME</name>
<feature type="compositionally biased region" description="Polar residues" evidence="1">
    <location>
        <begin position="728"/>
        <end position="748"/>
    </location>
</feature>
<reference evidence="5 6" key="2">
    <citation type="submission" date="2025-04" db="UniProtKB">
        <authorList>
            <consortium name="RefSeq"/>
        </authorList>
    </citation>
    <scope>IDENTIFICATION</scope>
    <source>
        <strain evidence="5 6">USDA-PBARC FA_bdor</strain>
        <tissue evidence="5 6">Whole organism</tissue>
    </source>
</reference>
<accession>A0A9R1U1H7</accession>
<dbReference type="AlphaFoldDB" id="A0A0C9RU43"/>
<protein>
    <submittedName>
        <fullName evidence="3">Rad-50 protein</fullName>
    </submittedName>
</protein>
<evidence type="ECO:0000313" key="5">
    <source>
        <dbReference type="RefSeq" id="XP_011304147.1"/>
    </source>
</evidence>
<dbReference type="Pfam" id="PF26215">
    <property type="entry name" value="HTH_animal"/>
    <property type="match status" value="1"/>
</dbReference>
<evidence type="ECO:0000259" key="2">
    <source>
        <dbReference type="Pfam" id="PF26215"/>
    </source>
</evidence>
<dbReference type="KEGG" id="fas:105267179"/>
<proteinExistence type="predicted"/>
<dbReference type="EMBL" id="GBYB01011121">
    <property type="protein sequence ID" value="JAG80888.1"/>
    <property type="molecule type" value="Transcribed_RNA"/>
</dbReference>
<dbReference type="Gene3D" id="3.40.1440.10">
    <property type="entry name" value="GIY-YIG endonuclease"/>
    <property type="match status" value="1"/>
</dbReference>
<organism evidence="3">
    <name type="scientific">Fopius arisanus</name>
    <dbReference type="NCBI Taxonomy" id="64838"/>
    <lineage>
        <taxon>Eukaryota</taxon>
        <taxon>Metazoa</taxon>
        <taxon>Ecdysozoa</taxon>
        <taxon>Arthropoda</taxon>
        <taxon>Hexapoda</taxon>
        <taxon>Insecta</taxon>
        <taxon>Pterygota</taxon>
        <taxon>Neoptera</taxon>
        <taxon>Endopterygota</taxon>
        <taxon>Hymenoptera</taxon>
        <taxon>Apocrita</taxon>
        <taxon>Ichneumonoidea</taxon>
        <taxon>Braconidae</taxon>
        <taxon>Opiinae</taxon>
        <taxon>Fopius</taxon>
    </lineage>
</organism>
<dbReference type="InterPro" id="IPR035901">
    <property type="entry name" value="GIY-YIG_endonuc_sf"/>
</dbReference>
<dbReference type="RefSeq" id="XP_011304148.1">
    <property type="nucleotide sequence ID" value="XM_011305846.1"/>
</dbReference>
<reference evidence="3" key="1">
    <citation type="submission" date="2015-01" db="EMBL/GenBank/DDBJ databases">
        <title>Transcriptome Assembly of Fopius arisanus.</title>
        <authorList>
            <person name="Geib S."/>
        </authorList>
    </citation>
    <scope>NUCLEOTIDE SEQUENCE</scope>
</reference>
<sequence length="825" mass="95251">MDAFANDDFDLFDIKKKMEELSGIKKLVSLDKRKTFLERCKKGEVQKYISSDTFFLNELYSQDHPFKNKVDEEVKRLLELEIKIINWKIEQLEKSFNIQSNGVGDNVTEESPQNVKHKIDETHEFNTSTNESPVEKVPPNRDSFIHNYTNLELDDTVKRVLCLEPEFGVDISPETLPIPAILPDLELCIQNLKVKNGEKNLEMAQNDIRLKMINIITNFQNKKKKKNPLLADIEHTKTFLEANPGVILSKAAEGGATVLMYKHEYQEAMNEILEQDLIYRWIKADPTSKFQKRANNLVKSIHQLNLIDKEEALLLTTGDAIIPKIFGLCEINKHKIYKLRPVVICNDSPNSKISGFLAKLFSTFPHISEFDVENSQEFVNFINETTLSSGNVLVSLHVRSLFTNITKDLVIDIVNEYWDEWAALNSVPENKELVIQLITFCFDTSYFSFEGEIYQQIRGIYKENPVSSFLASMVMSYVISKAMAKLECIAWIKRDGDNVLLATPRDNIEIVRDKFNGIHARIHFSLENETENAISFRDVKVYRGIDGSLKTNWNEKAIDAGRVMNYESNHPTSEKRDVIFGLLHKALELSHEEFHEENRARVQQLLHNNGYPDKFIKDCVKQFGRERKLYNLRSNSGNKKVFRFPLIRGLSEELERVLRDTDAVFSFYNLRTIENLYSKMEDSPQKFNRSWVIYKISCSGCSACYVGQTVEKLKTRLRRHKNDCSPGKSKSQNSPNKSETTTPTGKTSLVSHHIATGHEFLFDQTEILDAQSHPTKLDVSEVVQMYIYKKHIVNHRKDTKNLLSVYSYVLNTYRKQYAIDNKNNS</sequence>
<dbReference type="PANTHER" id="PTHR21301:SF10">
    <property type="entry name" value="REVERSE TRANSCRIPTASE DOMAIN-CONTAINING PROTEIN"/>
    <property type="match status" value="1"/>
</dbReference>
<dbReference type="RefSeq" id="XP_011304147.1">
    <property type="nucleotide sequence ID" value="XM_011305845.1"/>
</dbReference>
<dbReference type="InterPro" id="IPR058912">
    <property type="entry name" value="HTH_animal"/>
</dbReference>
<accession>A0A0C9RU43</accession>
<evidence type="ECO:0000256" key="1">
    <source>
        <dbReference type="SAM" id="MobiDB-lite"/>
    </source>
</evidence>
<dbReference type="OrthoDB" id="10034600at2759"/>
<dbReference type="PANTHER" id="PTHR21301">
    <property type="entry name" value="REVERSE TRANSCRIPTASE"/>
    <property type="match status" value="1"/>
</dbReference>
<evidence type="ECO:0000313" key="4">
    <source>
        <dbReference type="Proteomes" id="UP000694866"/>
    </source>
</evidence>
<feature type="region of interest" description="Disordered" evidence="1">
    <location>
        <begin position="719"/>
        <end position="748"/>
    </location>
</feature>
<dbReference type="Proteomes" id="UP000694866">
    <property type="component" value="Unplaced"/>
</dbReference>
<feature type="domain" description="Helix-turn-helix" evidence="2">
    <location>
        <begin position="562"/>
        <end position="620"/>
    </location>
</feature>
<accession>A0A9R1T7K3</accession>
<keyword evidence="4" id="KW-1185">Reference proteome</keyword>
<dbReference type="GeneID" id="105267179"/>
<evidence type="ECO:0000313" key="6">
    <source>
        <dbReference type="RefSeq" id="XP_011304148.1"/>
    </source>
</evidence>
<evidence type="ECO:0000313" key="3">
    <source>
        <dbReference type="EMBL" id="JAG80888.1"/>
    </source>
</evidence>